<feature type="coiled-coil region" evidence="5">
    <location>
        <begin position="240"/>
        <end position="271"/>
    </location>
</feature>
<gene>
    <name evidence="9" type="ORF">EVOR1521_LOCUS27946</name>
</gene>
<evidence type="ECO:0000259" key="8">
    <source>
        <dbReference type="PROSITE" id="PS50178"/>
    </source>
</evidence>
<dbReference type="EMBL" id="CAUJNA010003605">
    <property type="protein sequence ID" value="CAJ1405829.1"/>
    <property type="molecule type" value="Genomic_DNA"/>
</dbReference>
<organism evidence="9 10">
    <name type="scientific">Effrenium voratum</name>
    <dbReference type="NCBI Taxonomy" id="2562239"/>
    <lineage>
        <taxon>Eukaryota</taxon>
        <taxon>Sar</taxon>
        <taxon>Alveolata</taxon>
        <taxon>Dinophyceae</taxon>
        <taxon>Suessiales</taxon>
        <taxon>Symbiodiniaceae</taxon>
        <taxon>Effrenium</taxon>
    </lineage>
</organism>
<dbReference type="PANTHER" id="PTHR43173:SF3">
    <property type="entry name" value="ABC1 FAMILY PROTEIN"/>
    <property type="match status" value="1"/>
</dbReference>
<dbReference type="SUPFAM" id="SSF56112">
    <property type="entry name" value="Protein kinase-like (PK-like)"/>
    <property type="match status" value="1"/>
</dbReference>
<dbReference type="SMART" id="SM00064">
    <property type="entry name" value="FYVE"/>
    <property type="match status" value="1"/>
</dbReference>
<dbReference type="SUPFAM" id="SSF56601">
    <property type="entry name" value="beta-lactamase/transpeptidase-like"/>
    <property type="match status" value="1"/>
</dbReference>
<dbReference type="Pfam" id="PF00144">
    <property type="entry name" value="Beta-lactamase"/>
    <property type="match status" value="1"/>
</dbReference>
<evidence type="ECO:0000256" key="7">
    <source>
        <dbReference type="SAM" id="SignalP"/>
    </source>
</evidence>
<dbReference type="Proteomes" id="UP001178507">
    <property type="component" value="Unassembled WGS sequence"/>
</dbReference>
<keyword evidence="5" id="KW-0175">Coiled coil</keyword>
<feature type="signal peptide" evidence="7">
    <location>
        <begin position="1"/>
        <end position="18"/>
    </location>
</feature>
<keyword evidence="1" id="KW-0479">Metal-binding</keyword>
<dbReference type="InterPro" id="IPR011009">
    <property type="entry name" value="Kinase-like_dom_sf"/>
</dbReference>
<evidence type="ECO:0000256" key="1">
    <source>
        <dbReference type="ARBA" id="ARBA00022723"/>
    </source>
</evidence>
<evidence type="ECO:0000256" key="6">
    <source>
        <dbReference type="SAM" id="Phobius"/>
    </source>
</evidence>
<feature type="chain" id="PRO_5041334251" description="FYVE-type domain-containing protein" evidence="7">
    <location>
        <begin position="19"/>
        <end position="1092"/>
    </location>
</feature>
<keyword evidence="10" id="KW-1185">Reference proteome</keyword>
<dbReference type="InterPro" id="IPR012338">
    <property type="entry name" value="Beta-lactam/transpept-like"/>
</dbReference>
<keyword evidence="2 4" id="KW-0863">Zinc-finger</keyword>
<comment type="caution">
    <text evidence="9">The sequence shown here is derived from an EMBL/GenBank/DDBJ whole genome shotgun (WGS) entry which is preliminary data.</text>
</comment>
<feature type="transmembrane region" description="Helical" evidence="6">
    <location>
        <begin position="276"/>
        <end position="309"/>
    </location>
</feature>
<evidence type="ECO:0000256" key="2">
    <source>
        <dbReference type="ARBA" id="ARBA00022771"/>
    </source>
</evidence>
<dbReference type="InterPro" id="IPR004147">
    <property type="entry name" value="ABC1_dom"/>
</dbReference>
<keyword evidence="3" id="KW-0862">Zinc</keyword>
<evidence type="ECO:0000256" key="3">
    <source>
        <dbReference type="ARBA" id="ARBA00022833"/>
    </source>
</evidence>
<dbReference type="SUPFAM" id="SSF57903">
    <property type="entry name" value="FYVE/PHD zinc finger"/>
    <property type="match status" value="1"/>
</dbReference>
<keyword evidence="6" id="KW-0812">Transmembrane</keyword>
<dbReference type="InterPro" id="IPR001466">
    <property type="entry name" value="Beta-lactam-related"/>
</dbReference>
<dbReference type="InterPro" id="IPR013083">
    <property type="entry name" value="Znf_RING/FYVE/PHD"/>
</dbReference>
<dbReference type="GO" id="GO:0008270">
    <property type="term" value="F:zinc ion binding"/>
    <property type="evidence" value="ECO:0007669"/>
    <property type="project" value="UniProtKB-KW"/>
</dbReference>
<dbReference type="InterPro" id="IPR000306">
    <property type="entry name" value="Znf_FYVE"/>
</dbReference>
<dbReference type="Pfam" id="PF03109">
    <property type="entry name" value="ABC1"/>
    <property type="match status" value="1"/>
</dbReference>
<sequence>MAAAACEAVLPLLQAALGASGGMIPADYSGRVLLRIGESDGIVFCVQQGRGSLELWRGGTLPQANTTIYFDSVETLRKALQDQHAVPMLLMRRKLRLQGDTSFMTQFSAGSGSESAMARQFAKELDSAIAGSGGGTEEVVNWVPNEASNHCQECSQIFRSFRRRHHCRRCGRLLCGSCAPKVQENSGDNCLSMLSQGSRVRLCEQCQESGPQAPRSRSMHSHRASIMSTASAVTVGSDAVEAAMERLHEMKEEVAELRKAEKQRIERAARKGVQQIWLATYVSLLVLSFLLCLWRFSVAAAWLAFLVVLQHSSEGSLLQRNIRVFWAAAVVTITVLNTRWKLRGLNITEGEEYNSEWAATHQVIARFLYHQILKLKGFWIKLGQQLSVNVVMAAPYREEFGKLQDKIPSMPVSEVKRTLQEEFGKEVADTLSLDAEPLGTASIAQVHRAIWRPKGAAHREVVVKVQHRGVAAQFHQDLRASAVLAKLLALVDPEGVPDMRPIISALREVTINELDFRLEAKNQSRAREAAERHRANVLIPEVVTELVAQRAMCMGFVHGESLAKAAKELTQEQRDALIANLADHFAVQFAVDGHFHADPHPGNLMVQTNTGRLVVLDWGMCITLSPQKTRAYAQLFVAAGTSNAWGVVNALRDIGVTFKEGDVFEPVSFLSFLRFGLRETQPQDEAKGQAESFMKAGDDLYERGPKRFKKSPFETFTGDLTYFFKALDLLWCVSSQLHTRHPILQTMFLRSCACLAGSQGVPRRLQELLPAPKVFSAQSNGLQLQLQQILQRFYLEGELLGAQLCVLDLSGPPKVLADLALGVQSWIHQEPVTPTTLFNLLDISKLIVVHSGSRTSFSSAQILPPPLKQSSRLHGMRIPTPVAMSVLRLVDKGRLQLSCKLPLPEPVTVEQVLSHRAGYWQPLPDGIVNLPELADLEQMLSALQRTRPCEAPDAAQRYHCTSFGYLCALACREGGLELQQAWDELCVSAAAWADEVDLECPMARQTLARDQSAARVEGDMTIPDFEEVAEMISAVYMLLGEEGSPSEASRSRMEAIRKDLFGRDHLVHRHMRKGLKHLERLYIPANGQLFGR</sequence>
<dbReference type="Pfam" id="PF01363">
    <property type="entry name" value="FYVE"/>
    <property type="match status" value="1"/>
</dbReference>
<evidence type="ECO:0000256" key="5">
    <source>
        <dbReference type="SAM" id="Coils"/>
    </source>
</evidence>
<keyword evidence="7" id="KW-0732">Signal</keyword>
<dbReference type="InterPro" id="IPR051130">
    <property type="entry name" value="Mito_struct-func_regulator"/>
</dbReference>
<evidence type="ECO:0000256" key="4">
    <source>
        <dbReference type="PROSITE-ProRule" id="PRU00091"/>
    </source>
</evidence>
<proteinExistence type="predicted"/>
<keyword evidence="6" id="KW-1133">Transmembrane helix</keyword>
<keyword evidence="6" id="KW-0472">Membrane</keyword>
<reference evidence="9" key="1">
    <citation type="submission" date="2023-08" db="EMBL/GenBank/DDBJ databases">
        <authorList>
            <person name="Chen Y."/>
            <person name="Shah S."/>
            <person name="Dougan E. K."/>
            <person name="Thang M."/>
            <person name="Chan C."/>
        </authorList>
    </citation>
    <scope>NUCLEOTIDE SEQUENCE</scope>
</reference>
<evidence type="ECO:0000313" key="10">
    <source>
        <dbReference type="Proteomes" id="UP001178507"/>
    </source>
</evidence>
<name>A0AA36NGN8_9DINO</name>
<dbReference type="PANTHER" id="PTHR43173">
    <property type="entry name" value="ABC1 FAMILY PROTEIN"/>
    <property type="match status" value="1"/>
</dbReference>
<feature type="domain" description="FYVE-type" evidence="8">
    <location>
        <begin position="145"/>
        <end position="211"/>
    </location>
</feature>
<dbReference type="Gene3D" id="3.40.710.10">
    <property type="entry name" value="DD-peptidase/beta-lactamase superfamily"/>
    <property type="match status" value="1"/>
</dbReference>
<dbReference type="PROSITE" id="PS50178">
    <property type="entry name" value="ZF_FYVE"/>
    <property type="match status" value="1"/>
</dbReference>
<evidence type="ECO:0000313" key="9">
    <source>
        <dbReference type="EMBL" id="CAJ1405829.1"/>
    </source>
</evidence>
<dbReference type="Gene3D" id="3.30.40.10">
    <property type="entry name" value="Zinc/RING finger domain, C3HC4 (zinc finger)"/>
    <property type="match status" value="1"/>
</dbReference>
<dbReference type="InterPro" id="IPR011011">
    <property type="entry name" value="Znf_FYVE_PHD"/>
</dbReference>
<accession>A0AA36NGN8</accession>
<dbReference type="CDD" id="cd05121">
    <property type="entry name" value="ABC1_ADCK3-like"/>
    <property type="match status" value="1"/>
</dbReference>
<protein>
    <recommendedName>
        <fullName evidence="8">FYVE-type domain-containing protein</fullName>
    </recommendedName>
</protein>
<dbReference type="AlphaFoldDB" id="A0AA36NGN8"/>
<dbReference type="InterPro" id="IPR017455">
    <property type="entry name" value="Znf_FYVE-rel"/>
</dbReference>